<dbReference type="GO" id="GO:0034451">
    <property type="term" value="C:centriolar satellite"/>
    <property type="evidence" value="ECO:0007669"/>
    <property type="project" value="TreeGrafter"/>
</dbReference>
<feature type="compositionally biased region" description="Polar residues" evidence="9">
    <location>
        <begin position="200"/>
        <end position="213"/>
    </location>
</feature>
<organism evidence="10 11">
    <name type="scientific">Cervus elaphus hippelaphus</name>
    <name type="common">European red deer</name>
    <dbReference type="NCBI Taxonomy" id="46360"/>
    <lineage>
        <taxon>Eukaryota</taxon>
        <taxon>Metazoa</taxon>
        <taxon>Chordata</taxon>
        <taxon>Craniata</taxon>
        <taxon>Vertebrata</taxon>
        <taxon>Euteleostomi</taxon>
        <taxon>Mammalia</taxon>
        <taxon>Eutheria</taxon>
        <taxon>Laurasiatheria</taxon>
        <taxon>Artiodactyla</taxon>
        <taxon>Ruminantia</taxon>
        <taxon>Pecora</taxon>
        <taxon>Cervidae</taxon>
        <taxon>Cervinae</taxon>
        <taxon>Cervus</taxon>
    </lineage>
</organism>
<evidence type="ECO:0000256" key="6">
    <source>
        <dbReference type="ARBA" id="ARBA00022794"/>
    </source>
</evidence>
<evidence type="ECO:0000256" key="5">
    <source>
        <dbReference type="ARBA" id="ARBA00022701"/>
    </source>
</evidence>
<dbReference type="PANTHER" id="PTHR34031:SF1">
    <property type="entry name" value="CENTROSOMAL PROTEIN OF 162 KDA"/>
    <property type="match status" value="1"/>
</dbReference>
<dbReference type="AlphaFoldDB" id="A0A212C7B7"/>
<keyword evidence="5" id="KW-0493">Microtubule</keyword>
<accession>A0A212C7B7</accession>
<dbReference type="GO" id="GO:0005814">
    <property type="term" value="C:centriole"/>
    <property type="evidence" value="ECO:0007669"/>
    <property type="project" value="UniProtKB-SubCell"/>
</dbReference>
<comment type="similarity">
    <text evidence="2">Belongs to the CEP162 family.</text>
</comment>
<dbReference type="GO" id="GO:0005654">
    <property type="term" value="C:nucleoplasm"/>
    <property type="evidence" value="ECO:0007669"/>
    <property type="project" value="TreeGrafter"/>
</dbReference>
<evidence type="ECO:0000256" key="2">
    <source>
        <dbReference type="ARBA" id="ARBA00009485"/>
    </source>
</evidence>
<dbReference type="OrthoDB" id="2157184at2759"/>
<evidence type="ECO:0000313" key="10">
    <source>
        <dbReference type="EMBL" id="OWK01883.1"/>
    </source>
</evidence>
<evidence type="ECO:0000256" key="8">
    <source>
        <dbReference type="ARBA" id="ARBA00023212"/>
    </source>
</evidence>
<feature type="non-terminal residue" evidence="10">
    <location>
        <position position="1"/>
    </location>
</feature>
<keyword evidence="11" id="KW-1185">Reference proteome</keyword>
<dbReference type="InterPro" id="IPR038774">
    <property type="entry name" value="CEP162-like"/>
</dbReference>
<reference evidence="10 11" key="1">
    <citation type="journal article" date="2018" name="Mol. Genet. Genomics">
        <title>The red deer Cervus elaphus genome CerEla1.0: sequencing, annotating, genes, and chromosomes.</title>
        <authorList>
            <person name="Bana N.A."/>
            <person name="Nyiri A."/>
            <person name="Nagy J."/>
            <person name="Frank K."/>
            <person name="Nagy T."/>
            <person name="Steger V."/>
            <person name="Schiller M."/>
            <person name="Lakatos P."/>
            <person name="Sugar L."/>
            <person name="Horn P."/>
            <person name="Barta E."/>
            <person name="Orosz L."/>
        </authorList>
    </citation>
    <scope>NUCLEOTIDE SEQUENCE [LARGE SCALE GENOMIC DNA]</scope>
    <source>
        <strain evidence="10">Hungarian</strain>
    </source>
</reference>
<evidence type="ECO:0000313" key="11">
    <source>
        <dbReference type="Proteomes" id="UP000242450"/>
    </source>
</evidence>
<dbReference type="GO" id="GO:0060271">
    <property type="term" value="P:cilium assembly"/>
    <property type="evidence" value="ECO:0007669"/>
    <property type="project" value="TreeGrafter"/>
</dbReference>
<evidence type="ECO:0000256" key="4">
    <source>
        <dbReference type="ARBA" id="ARBA00022490"/>
    </source>
</evidence>
<evidence type="ECO:0000256" key="3">
    <source>
        <dbReference type="ARBA" id="ARBA00021406"/>
    </source>
</evidence>
<keyword evidence="7" id="KW-0175">Coiled coil</keyword>
<dbReference type="EMBL" id="MKHE01000026">
    <property type="protein sequence ID" value="OWK01883.1"/>
    <property type="molecule type" value="Genomic_DNA"/>
</dbReference>
<sequence>YKKLAENKETEFVSPLPLKINPNVVSQEAQTVSQFLDKNEENVVLEKATDEGTENNSPRVNTVEEQIDKMYLDILKKKISVGASLLPQDDKTHKTLRSQLDSGEGTVTGKQLPYKKARSAPPLFKRKPQSGLYASVRSSGYGKPSSPFKTFSNLEKKTSKDIMKSKNLRSLPASNQSRKKEILPATKLIKPASLGKPAPQTESWLATPKSSEGPTEVDSCVQFQNLSSFEEASKKHRWLHLGETTDPVTEEKLKQIQKEIQEQEVLLQGYQ</sequence>
<feature type="region of interest" description="Disordered" evidence="9">
    <location>
        <begin position="192"/>
        <end position="216"/>
    </location>
</feature>
<comment type="subcellular location">
    <subcellularLocation>
        <location evidence="1">Cytoplasm</location>
        <location evidence="1">Cytoskeleton</location>
        <location evidence="1">Microtubule organizing center</location>
        <location evidence="1">Centrosome</location>
        <location evidence="1">Centriole</location>
    </subcellularLocation>
</comment>
<name>A0A212C7B7_CEREH</name>
<keyword evidence="8" id="KW-0206">Cytoskeleton</keyword>
<dbReference type="PANTHER" id="PTHR34031">
    <property type="entry name" value="CENTROSOMAL PROTEIN OF 162 KDA"/>
    <property type="match status" value="1"/>
</dbReference>
<feature type="non-terminal residue" evidence="10">
    <location>
        <position position="271"/>
    </location>
</feature>
<protein>
    <recommendedName>
        <fullName evidence="3">Centrosomal protein of 162 kDa</fullName>
    </recommendedName>
</protein>
<gene>
    <name evidence="10" type="ORF">Celaphus_00018973</name>
</gene>
<feature type="region of interest" description="Disordered" evidence="9">
    <location>
        <begin position="135"/>
        <end position="156"/>
    </location>
</feature>
<evidence type="ECO:0000256" key="7">
    <source>
        <dbReference type="ARBA" id="ARBA00023054"/>
    </source>
</evidence>
<proteinExistence type="inferred from homology"/>
<evidence type="ECO:0000256" key="1">
    <source>
        <dbReference type="ARBA" id="ARBA00004114"/>
    </source>
</evidence>
<evidence type="ECO:0000256" key="9">
    <source>
        <dbReference type="SAM" id="MobiDB-lite"/>
    </source>
</evidence>
<dbReference type="Proteomes" id="UP000242450">
    <property type="component" value="Chromosome 26"/>
</dbReference>
<comment type="caution">
    <text evidence="10">The sequence shown here is derived from an EMBL/GenBank/DDBJ whole genome shotgun (WGS) entry which is preliminary data.</text>
</comment>
<keyword evidence="6" id="KW-0970">Cilium biogenesis/degradation</keyword>
<dbReference type="GO" id="GO:0005879">
    <property type="term" value="C:axonemal microtubule"/>
    <property type="evidence" value="ECO:0007669"/>
    <property type="project" value="TreeGrafter"/>
</dbReference>
<keyword evidence="4" id="KW-0963">Cytoplasm</keyword>